<feature type="domain" description="HAT C-terminal dimerisation" evidence="1">
    <location>
        <begin position="107"/>
        <end position="153"/>
    </location>
</feature>
<evidence type="ECO:0000313" key="3">
    <source>
        <dbReference type="Proteomes" id="UP001159363"/>
    </source>
</evidence>
<evidence type="ECO:0000313" key="2">
    <source>
        <dbReference type="EMBL" id="KAJ8894055.1"/>
    </source>
</evidence>
<gene>
    <name evidence="2" type="ORF">PR048_006665</name>
</gene>
<dbReference type="SUPFAM" id="SSF53098">
    <property type="entry name" value="Ribonuclease H-like"/>
    <property type="match status" value="1"/>
</dbReference>
<evidence type="ECO:0000259" key="1">
    <source>
        <dbReference type="Pfam" id="PF05699"/>
    </source>
</evidence>
<dbReference type="InterPro" id="IPR052958">
    <property type="entry name" value="IFN-induced_PKR_regulator"/>
</dbReference>
<organism evidence="2 3">
    <name type="scientific">Dryococelus australis</name>
    <dbReference type="NCBI Taxonomy" id="614101"/>
    <lineage>
        <taxon>Eukaryota</taxon>
        <taxon>Metazoa</taxon>
        <taxon>Ecdysozoa</taxon>
        <taxon>Arthropoda</taxon>
        <taxon>Hexapoda</taxon>
        <taxon>Insecta</taxon>
        <taxon>Pterygota</taxon>
        <taxon>Neoptera</taxon>
        <taxon>Polyneoptera</taxon>
        <taxon>Phasmatodea</taxon>
        <taxon>Verophasmatodea</taxon>
        <taxon>Anareolatae</taxon>
        <taxon>Phasmatidae</taxon>
        <taxon>Eurycanthinae</taxon>
        <taxon>Dryococelus</taxon>
    </lineage>
</organism>
<proteinExistence type="predicted"/>
<name>A0ABQ9ICW9_9NEOP</name>
<protein>
    <recommendedName>
        <fullName evidence="1">HAT C-terminal dimerisation domain-containing protein</fullName>
    </recommendedName>
</protein>
<dbReference type="EMBL" id="JARBHB010000002">
    <property type="protein sequence ID" value="KAJ8894055.1"/>
    <property type="molecule type" value="Genomic_DNA"/>
</dbReference>
<keyword evidence="3" id="KW-1185">Reference proteome</keyword>
<reference evidence="2 3" key="1">
    <citation type="submission" date="2023-02" db="EMBL/GenBank/DDBJ databases">
        <title>LHISI_Scaffold_Assembly.</title>
        <authorList>
            <person name="Stuart O.P."/>
            <person name="Cleave R."/>
            <person name="Magrath M.J.L."/>
            <person name="Mikheyev A.S."/>
        </authorList>
    </citation>
    <scope>NUCLEOTIDE SEQUENCE [LARGE SCALE GENOMIC DNA]</scope>
    <source>
        <strain evidence="2">Daus_M_001</strain>
        <tissue evidence="2">Leg muscle</tissue>
    </source>
</reference>
<dbReference type="Proteomes" id="UP001159363">
    <property type="component" value="Chromosome 2"/>
</dbReference>
<dbReference type="Pfam" id="PF05699">
    <property type="entry name" value="Dimer_Tnp_hAT"/>
    <property type="match status" value="1"/>
</dbReference>
<sequence length="156" mass="18200">MRPNLPSENFEEYFRRSVFIPYLDSIIASLVSRFSDCNNHIYSLLQLHPTQLVSLNKNYFENLVNTFQEVYHIDHFEDESSIGTRKHHQGDMKDDVSLVDLLEEAYLYPAINITMQITLSLPATKCTIERSFSTMRRVKTWLRSTMSNSRLSGLLC</sequence>
<accession>A0ABQ9ICW9</accession>
<dbReference type="PANTHER" id="PTHR46289:SF17">
    <property type="entry name" value="HAT C-TERMINAL DIMERISATION DOMAIN-CONTAINING PROTEIN"/>
    <property type="match status" value="1"/>
</dbReference>
<dbReference type="PANTHER" id="PTHR46289">
    <property type="entry name" value="52 KDA REPRESSOR OF THE INHIBITOR OF THE PROTEIN KINASE-LIKE PROTEIN-RELATED"/>
    <property type="match status" value="1"/>
</dbReference>
<comment type="caution">
    <text evidence="2">The sequence shown here is derived from an EMBL/GenBank/DDBJ whole genome shotgun (WGS) entry which is preliminary data.</text>
</comment>
<dbReference type="InterPro" id="IPR008906">
    <property type="entry name" value="HATC_C_dom"/>
</dbReference>
<dbReference type="InterPro" id="IPR012337">
    <property type="entry name" value="RNaseH-like_sf"/>
</dbReference>